<proteinExistence type="predicted"/>
<sequence>MTGYKNSSLDTLRQEFHVYLDDRILTIDLFNFEKRTAPLIYEEGLSPGNDYLTLSPVWMSNNIYFVSGSGGMVYSVQNDTVKRIDNSFDHGMQYGAPIFEHEGTLFKYGGYGFWSNRDFFTYFDMNQNEWEVYHPIESKVVPQGIGYPYVIKDKNLFHVFGGSTVNPNNRREQLSNNELWAFDFKTTTWNFLGKHEEIEQFPKSIPYRNKLVLVNNNHITVIDIERNTKTVYLHSPITAQINGIRYISYAGGRFYMFLANSTGAYLYIVQEADFFGKTIEQTNFYKNQAYWLKHGGVFFLVMLFIIMIFWLLKKYSLSRNKIKLLDNGLRYHLKFTEFDQESMAIIRLLLNEKEVSSSKILQIVEKPQYSPTHNERIKVQKIKDINIKIGVLLRSKEDMITSFKSSQDRRIRLYKIHRENFDIKGIRKRKKT</sequence>
<dbReference type="RefSeq" id="WP_342161473.1">
    <property type="nucleotide sequence ID" value="NZ_JBCDNA010000003.1"/>
</dbReference>
<dbReference type="InterPro" id="IPR015915">
    <property type="entry name" value="Kelch-typ_b-propeller"/>
</dbReference>
<feature type="transmembrane region" description="Helical" evidence="1">
    <location>
        <begin position="290"/>
        <end position="312"/>
    </location>
</feature>
<evidence type="ECO:0000313" key="2">
    <source>
        <dbReference type="EMBL" id="MEL4457310.1"/>
    </source>
</evidence>
<organism evidence="2 3">
    <name type="scientific">Lutimonas vermicola</name>
    <dbReference type="NCBI Taxonomy" id="414288"/>
    <lineage>
        <taxon>Bacteria</taxon>
        <taxon>Pseudomonadati</taxon>
        <taxon>Bacteroidota</taxon>
        <taxon>Flavobacteriia</taxon>
        <taxon>Flavobacteriales</taxon>
        <taxon>Flavobacteriaceae</taxon>
        <taxon>Lutimonas</taxon>
    </lineage>
</organism>
<dbReference type="EMBL" id="JBCDNA010000003">
    <property type="protein sequence ID" value="MEL4457310.1"/>
    <property type="molecule type" value="Genomic_DNA"/>
</dbReference>
<keyword evidence="3" id="KW-1185">Reference proteome</keyword>
<gene>
    <name evidence="2" type="ORF">AABB81_15490</name>
</gene>
<dbReference type="Gene3D" id="2.120.10.80">
    <property type="entry name" value="Kelch-type beta propeller"/>
    <property type="match status" value="1"/>
</dbReference>
<name>A0ABU9L4E4_9FLAO</name>
<reference evidence="2 3" key="1">
    <citation type="submission" date="2024-04" db="EMBL/GenBank/DDBJ databases">
        <title>whole genome sequencing of Lutimonas vermicola strain IMCC1616.</title>
        <authorList>
            <person name="Bae S.S."/>
        </authorList>
    </citation>
    <scope>NUCLEOTIDE SEQUENCE [LARGE SCALE GENOMIC DNA]</scope>
    <source>
        <strain evidence="2 3">IMCC1616</strain>
    </source>
</reference>
<keyword evidence="1" id="KW-1133">Transmembrane helix</keyword>
<keyword evidence="1" id="KW-0472">Membrane</keyword>
<keyword evidence="1" id="KW-0812">Transmembrane</keyword>
<dbReference type="Proteomes" id="UP001474120">
    <property type="component" value="Unassembled WGS sequence"/>
</dbReference>
<dbReference type="SUPFAM" id="SSF117281">
    <property type="entry name" value="Kelch motif"/>
    <property type="match status" value="1"/>
</dbReference>
<evidence type="ECO:0000313" key="3">
    <source>
        <dbReference type="Proteomes" id="UP001474120"/>
    </source>
</evidence>
<comment type="caution">
    <text evidence="2">The sequence shown here is derived from an EMBL/GenBank/DDBJ whole genome shotgun (WGS) entry which is preliminary data.</text>
</comment>
<evidence type="ECO:0000256" key="1">
    <source>
        <dbReference type="SAM" id="Phobius"/>
    </source>
</evidence>
<protein>
    <submittedName>
        <fullName evidence="2">Uncharacterized protein</fullName>
    </submittedName>
</protein>
<accession>A0ABU9L4E4</accession>